<feature type="domain" description="Bifunctional inhibitor/plant lipid transfer protein/seed storage helical" evidence="2">
    <location>
        <begin position="40"/>
        <end position="112"/>
    </location>
</feature>
<dbReference type="InterPro" id="IPR044741">
    <property type="entry name" value="NsLTP-like"/>
</dbReference>
<protein>
    <recommendedName>
        <fullName evidence="2">Bifunctional inhibitor/plant lipid transfer protein/seed storage helical domain-containing protein</fullName>
    </recommendedName>
</protein>
<dbReference type="InterPro" id="IPR016140">
    <property type="entry name" value="Bifunc_inhib/LTP/seed_store"/>
</dbReference>
<dbReference type="Gene3D" id="1.10.110.10">
    <property type="entry name" value="Plant lipid-transfer and hydrophobic proteins"/>
    <property type="match status" value="1"/>
</dbReference>
<evidence type="ECO:0000256" key="1">
    <source>
        <dbReference type="SAM" id="SignalP"/>
    </source>
</evidence>
<dbReference type="InterPro" id="IPR036312">
    <property type="entry name" value="Bifun_inhib/LTP/seed_sf"/>
</dbReference>
<feature type="chain" id="PRO_5029615002" description="Bifunctional inhibitor/plant lipid transfer protein/seed storage helical domain-containing protein" evidence="1">
    <location>
        <begin position="30"/>
        <end position="138"/>
    </location>
</feature>
<dbReference type="PANTHER" id="PTHR33122:SF62">
    <property type="entry name" value="OS01G0914300 PROTEIN"/>
    <property type="match status" value="1"/>
</dbReference>
<organism evidence="3 4">
    <name type="scientific">Spirodela intermedia</name>
    <name type="common">Intermediate duckweed</name>
    <dbReference type="NCBI Taxonomy" id="51605"/>
    <lineage>
        <taxon>Eukaryota</taxon>
        <taxon>Viridiplantae</taxon>
        <taxon>Streptophyta</taxon>
        <taxon>Embryophyta</taxon>
        <taxon>Tracheophyta</taxon>
        <taxon>Spermatophyta</taxon>
        <taxon>Magnoliopsida</taxon>
        <taxon>Liliopsida</taxon>
        <taxon>Araceae</taxon>
        <taxon>Lemnoideae</taxon>
        <taxon>Spirodela</taxon>
    </lineage>
</organism>
<dbReference type="InterPro" id="IPR039265">
    <property type="entry name" value="DIR1-like"/>
</dbReference>
<gene>
    <name evidence="3" type="ORF">SI8410_16020216</name>
</gene>
<keyword evidence="4" id="KW-1185">Reference proteome</keyword>
<dbReference type="SMART" id="SM00499">
    <property type="entry name" value="AAI"/>
    <property type="match status" value="1"/>
</dbReference>
<evidence type="ECO:0000313" key="4">
    <source>
        <dbReference type="Proteomes" id="UP000663760"/>
    </source>
</evidence>
<dbReference type="GO" id="GO:0005504">
    <property type="term" value="F:fatty acid binding"/>
    <property type="evidence" value="ECO:0007669"/>
    <property type="project" value="InterPro"/>
</dbReference>
<dbReference type="Pfam" id="PF14368">
    <property type="entry name" value="LTP_2"/>
    <property type="match status" value="1"/>
</dbReference>
<evidence type="ECO:0000313" key="3">
    <source>
        <dbReference type="EMBL" id="CAA7409538.1"/>
    </source>
</evidence>
<sequence length="138" mass="13617">MGWGRAELAAALAVVALAVLGGAAGGAGAGTGGMEGLEICNMDAEQLAGCLPAMRAGAPRSPSEACCAALGAADLPCLCRYKGNVLLRTVGVDPELAAALPGKCGIASPPECSGKSPPSLHSLSHILSLWSDSLFDTL</sequence>
<reference evidence="3" key="1">
    <citation type="submission" date="2020-02" db="EMBL/GenBank/DDBJ databases">
        <authorList>
            <person name="Scholz U."/>
            <person name="Mascher M."/>
            <person name="Fiebig A."/>
        </authorList>
    </citation>
    <scope>NUCLEOTIDE SEQUENCE</scope>
</reference>
<dbReference type="EMBL" id="LR746279">
    <property type="protein sequence ID" value="CAA7409538.1"/>
    <property type="molecule type" value="Genomic_DNA"/>
</dbReference>
<proteinExistence type="predicted"/>
<dbReference type="PANTHER" id="PTHR33122">
    <property type="entry name" value="LIPID BINDING PROTEIN-RELATED"/>
    <property type="match status" value="1"/>
</dbReference>
<evidence type="ECO:0000259" key="2">
    <source>
        <dbReference type="SMART" id="SM00499"/>
    </source>
</evidence>
<dbReference type="CDD" id="cd04660">
    <property type="entry name" value="nsLTP_like"/>
    <property type="match status" value="1"/>
</dbReference>
<dbReference type="OrthoDB" id="643149at2759"/>
<accession>A0A7I8LJV9</accession>
<feature type="signal peptide" evidence="1">
    <location>
        <begin position="1"/>
        <end position="29"/>
    </location>
</feature>
<dbReference type="SUPFAM" id="SSF47699">
    <property type="entry name" value="Bifunctional inhibitor/lipid-transfer protein/seed storage 2S albumin"/>
    <property type="match status" value="1"/>
</dbReference>
<dbReference type="Proteomes" id="UP000663760">
    <property type="component" value="Chromosome 16"/>
</dbReference>
<keyword evidence="1" id="KW-0732">Signal</keyword>
<name>A0A7I8LJV9_SPIIN</name>
<dbReference type="GO" id="GO:0009627">
    <property type="term" value="P:systemic acquired resistance"/>
    <property type="evidence" value="ECO:0007669"/>
    <property type="project" value="InterPro"/>
</dbReference>
<dbReference type="AlphaFoldDB" id="A0A7I8LJV9"/>